<accession>A0A9W5Z4C1</accession>
<sequence length="218" mass="25064">MSIVINSEVVELDSLVPRVVDCEREDEDVEKFIPWIFRHTDLVDWDCTQGWPKDDFLFQALFAKLVDYIEEQGHEGMIEDILSKETGISNILNPRGTIELPRKSWKVGGRSSHTNFIWSQSHIFADLIRNIYHRLDDLDEEAPGVGVIPFPRDVVYAVGRSPYAARIEANVHVGKRDDFTPIVSFTGVLVRWTNLERTLDRHNLHYAGTSDEEFQKPA</sequence>
<proteinExistence type="predicted"/>
<reference evidence="1" key="1">
    <citation type="submission" date="2022-07" db="EMBL/GenBank/DDBJ databases">
        <title>Taxonomy of Aspergillus series Nigri: significant species reduction supported by multi-species coalescent approaches.</title>
        <authorList>
            <person name="Bian C."/>
            <person name="Kusuya Y."/>
            <person name="Sklenar F."/>
            <person name="D'hooge E."/>
            <person name="Yaguchi T."/>
            <person name="Takahashi H."/>
            <person name="Hubka V."/>
        </authorList>
    </citation>
    <scope>NUCLEOTIDE SEQUENCE</scope>
    <source>
        <strain evidence="1">CBS 733.88</strain>
    </source>
</reference>
<evidence type="ECO:0000313" key="2">
    <source>
        <dbReference type="Proteomes" id="UP001143548"/>
    </source>
</evidence>
<protein>
    <submittedName>
        <fullName evidence="1">Uncharacterized protein</fullName>
    </submittedName>
</protein>
<comment type="caution">
    <text evidence="1">The sequence shown here is derived from an EMBL/GenBank/DDBJ whole genome shotgun (WGS) entry which is preliminary data.</text>
</comment>
<dbReference type="Proteomes" id="UP001143548">
    <property type="component" value="Unassembled WGS sequence"/>
</dbReference>
<name>A0A9W5Z4C1_9EURO</name>
<organism evidence="1 2">
    <name type="scientific">Aspergillus brasiliensis</name>
    <dbReference type="NCBI Taxonomy" id="319629"/>
    <lineage>
        <taxon>Eukaryota</taxon>
        <taxon>Fungi</taxon>
        <taxon>Dikarya</taxon>
        <taxon>Ascomycota</taxon>
        <taxon>Pezizomycotina</taxon>
        <taxon>Eurotiomycetes</taxon>
        <taxon>Eurotiomycetidae</taxon>
        <taxon>Eurotiales</taxon>
        <taxon>Aspergillaceae</taxon>
        <taxon>Aspergillus</taxon>
        <taxon>Aspergillus subgen. Circumdati</taxon>
    </lineage>
</organism>
<dbReference type="EMBL" id="BROQ01000299">
    <property type="protein sequence ID" value="GKZ27856.1"/>
    <property type="molecule type" value="Genomic_DNA"/>
</dbReference>
<dbReference type="AlphaFoldDB" id="A0A9W5Z4C1"/>
<evidence type="ECO:0000313" key="1">
    <source>
        <dbReference type="EMBL" id="GKZ27856.1"/>
    </source>
</evidence>
<gene>
    <name evidence="1" type="ORF">AbraCBS73388_005896</name>
</gene>